<reference evidence="2 3" key="1">
    <citation type="submission" date="2013-06" db="EMBL/GenBank/DDBJ databases">
        <title>Complete genome sequence of Paenibacillus mucilaginosus K02.</title>
        <authorList>
            <person name="Xiao B."/>
            <person name="Sun L."/>
            <person name="Xiao L."/>
            <person name="Lian B."/>
        </authorList>
    </citation>
    <scope>NUCLEOTIDE SEQUENCE [LARGE SCALE GENOMIC DNA]</scope>
    <source>
        <strain evidence="2 3">K02</strain>
    </source>
</reference>
<sequence length="434" mass="46572">MHPEPAAMIREEAARSGRDQFELRFAAPGARGLELTLLAEILTAVQHAVWTLDPRWLASHKKVPGEVSGDNALEAAAIHTAPYGFRLASRHEADLFGATPATGALQALAELMRDSSDEARLQAGLKHLSPRAAAAYERLLELLLRTKAVVVLRWSSPGGGGLEAALHPGVLESAYRLLQMTNESKSTFTAKGTLAAVNMKRGTFQLDSEDGISYAGKLSGEIKQDIQKGNKIVVPMKADVLLEVTTTFNVSTGSRTEAYRLLQLYSRSDVLGDAQQLRFKETLSRLQKAYDKVERSIPRESGGYGSGDPYDSGGASPLTPGDCTELRELIGSLEEERLADGTPVIGDPAGAAALRELLAPGHPIAQLAETAESTAAGLAGHEYYGDEPDLDPKAQSMLAKAAELLRKREAEAYPELRSLLERLGSVIGALEKLV</sequence>
<dbReference type="HOGENOM" id="CLU_642268_0_0_9"/>
<dbReference type="AlphaFoldDB" id="I0BN24"/>
<dbReference type="KEGG" id="pmw:B2K_24310"/>
<name>I0BN24_9BACL</name>
<dbReference type="EMBL" id="CP003422">
    <property type="protein sequence ID" value="AFH63771.1"/>
    <property type="molecule type" value="Genomic_DNA"/>
</dbReference>
<evidence type="ECO:0000256" key="1">
    <source>
        <dbReference type="SAM" id="MobiDB-lite"/>
    </source>
</evidence>
<evidence type="ECO:0000313" key="2">
    <source>
        <dbReference type="EMBL" id="AFH63771.1"/>
    </source>
</evidence>
<gene>
    <name evidence="2" type="ORF">B2K_24310</name>
</gene>
<dbReference type="PATRIC" id="fig|997761.3.peg.4821"/>
<accession>I0BN24</accession>
<protein>
    <submittedName>
        <fullName evidence="2">Uncharacterized protein</fullName>
    </submittedName>
</protein>
<feature type="region of interest" description="Disordered" evidence="1">
    <location>
        <begin position="294"/>
        <end position="318"/>
    </location>
</feature>
<proteinExistence type="predicted"/>
<evidence type="ECO:0000313" key="3">
    <source>
        <dbReference type="Proteomes" id="UP000007392"/>
    </source>
</evidence>
<feature type="compositionally biased region" description="Low complexity" evidence="1">
    <location>
        <begin position="307"/>
        <end position="317"/>
    </location>
</feature>
<organism evidence="2 3">
    <name type="scientific">Paenibacillus mucilaginosus K02</name>
    <dbReference type="NCBI Taxonomy" id="997761"/>
    <lineage>
        <taxon>Bacteria</taxon>
        <taxon>Bacillati</taxon>
        <taxon>Bacillota</taxon>
        <taxon>Bacilli</taxon>
        <taxon>Bacillales</taxon>
        <taxon>Paenibacillaceae</taxon>
        <taxon>Paenibacillus</taxon>
    </lineage>
</organism>
<dbReference type="Proteomes" id="UP000007392">
    <property type="component" value="Chromosome"/>
</dbReference>